<accession>A0A6G0RA34</accession>
<comment type="caution">
    <text evidence="1">The sequence shown here is derived from an EMBL/GenBank/DDBJ whole genome shotgun (WGS) entry which is preliminary data.</text>
</comment>
<name>A0A6G0RA34_9STRA</name>
<dbReference type="InterPro" id="IPR004567">
    <property type="entry name" value="Type_II_PanK"/>
</dbReference>
<gene>
    <name evidence="1" type="ORF">PF008_g17282</name>
</gene>
<dbReference type="AlphaFoldDB" id="A0A6G0RA34"/>
<proteinExistence type="predicted"/>
<dbReference type="Pfam" id="PF03630">
    <property type="entry name" value="Fumble"/>
    <property type="match status" value="1"/>
</dbReference>
<evidence type="ECO:0000313" key="1">
    <source>
        <dbReference type="EMBL" id="KAE9323737.1"/>
    </source>
</evidence>
<reference evidence="1 2" key="1">
    <citation type="submission" date="2018-09" db="EMBL/GenBank/DDBJ databases">
        <title>Genomic investigation of the strawberry pathogen Phytophthora fragariae indicates pathogenicity is determined by transcriptional variation in three key races.</title>
        <authorList>
            <person name="Adams T.M."/>
            <person name="Armitage A.D."/>
            <person name="Sobczyk M.K."/>
            <person name="Bates H.J."/>
            <person name="Dunwell J.M."/>
            <person name="Nellist C.F."/>
            <person name="Harrison R.J."/>
        </authorList>
    </citation>
    <scope>NUCLEOTIDE SEQUENCE [LARGE SCALE GENOMIC DNA]</scope>
    <source>
        <strain evidence="1 2">NOV-77</strain>
    </source>
</reference>
<dbReference type="Proteomes" id="UP000486351">
    <property type="component" value="Unassembled WGS sequence"/>
</dbReference>
<organism evidence="1 2">
    <name type="scientific">Phytophthora fragariae</name>
    <dbReference type="NCBI Taxonomy" id="53985"/>
    <lineage>
        <taxon>Eukaryota</taxon>
        <taxon>Sar</taxon>
        <taxon>Stramenopiles</taxon>
        <taxon>Oomycota</taxon>
        <taxon>Peronosporomycetes</taxon>
        <taxon>Peronosporales</taxon>
        <taxon>Peronosporaceae</taxon>
        <taxon>Phytophthora</taxon>
    </lineage>
</organism>
<sequence>MPCTGGGAHKYGYAFNEMAKRLSWRRATRLSARFWDSTCCSRRCPTKYILPLSVAGEDHTNEDLYPYLLGIGSGVSVLYVKCPGDYERERRWIFDKMISTSRECVSETDLPRSSSFASNGDLG</sequence>
<dbReference type="GO" id="GO:0015937">
    <property type="term" value="P:coenzyme A biosynthetic process"/>
    <property type="evidence" value="ECO:0007669"/>
    <property type="project" value="InterPro"/>
</dbReference>
<dbReference type="EMBL" id="QXFY01001237">
    <property type="protein sequence ID" value="KAE9323737.1"/>
    <property type="molecule type" value="Genomic_DNA"/>
</dbReference>
<protein>
    <submittedName>
        <fullName evidence="1">Uncharacterized protein</fullName>
    </submittedName>
</protein>
<evidence type="ECO:0000313" key="2">
    <source>
        <dbReference type="Proteomes" id="UP000486351"/>
    </source>
</evidence>
<dbReference type="GO" id="GO:0005524">
    <property type="term" value="F:ATP binding"/>
    <property type="evidence" value="ECO:0007669"/>
    <property type="project" value="InterPro"/>
</dbReference>